<gene>
    <name evidence="1" type="ORF">J2X09_002656</name>
</gene>
<dbReference type="RefSeq" id="WP_204733932.1">
    <property type="nucleotide sequence ID" value="NZ_JAVDWE010000006.1"/>
</dbReference>
<proteinExistence type="predicted"/>
<dbReference type="EMBL" id="JAVDWE010000006">
    <property type="protein sequence ID" value="MDR7094913.1"/>
    <property type="molecule type" value="Genomic_DNA"/>
</dbReference>
<comment type="caution">
    <text evidence="1">The sequence shown here is derived from an EMBL/GenBank/DDBJ whole genome shotgun (WGS) entry which is preliminary data.</text>
</comment>
<keyword evidence="2" id="KW-1185">Reference proteome</keyword>
<accession>A0ABU1VC63</accession>
<name>A0ABU1VC63_9BURK</name>
<reference evidence="1 2" key="1">
    <citation type="submission" date="2023-07" db="EMBL/GenBank/DDBJ databases">
        <title>Sorghum-associated microbial communities from plants grown in Nebraska, USA.</title>
        <authorList>
            <person name="Schachtman D."/>
        </authorList>
    </citation>
    <scope>NUCLEOTIDE SEQUENCE [LARGE SCALE GENOMIC DNA]</scope>
    <source>
        <strain evidence="1 2">BE240</strain>
    </source>
</reference>
<protein>
    <submittedName>
        <fullName evidence="1">Uncharacterized protein</fullName>
    </submittedName>
</protein>
<organism evidence="1 2">
    <name type="scientific">Hydrogenophaga laconesensis</name>
    <dbReference type="NCBI Taxonomy" id="1805971"/>
    <lineage>
        <taxon>Bacteria</taxon>
        <taxon>Pseudomonadati</taxon>
        <taxon>Pseudomonadota</taxon>
        <taxon>Betaproteobacteria</taxon>
        <taxon>Burkholderiales</taxon>
        <taxon>Comamonadaceae</taxon>
        <taxon>Hydrogenophaga</taxon>
    </lineage>
</organism>
<sequence>MSTAFRHKTVFLPITTSGTPVLQQLLNAKSTINLLRGLDVVGFQAILVALHVLQDERLTVADGHHGRRDHHGLARA</sequence>
<evidence type="ECO:0000313" key="1">
    <source>
        <dbReference type="EMBL" id="MDR7094913.1"/>
    </source>
</evidence>
<evidence type="ECO:0000313" key="2">
    <source>
        <dbReference type="Proteomes" id="UP001265550"/>
    </source>
</evidence>
<dbReference type="Proteomes" id="UP001265550">
    <property type="component" value="Unassembled WGS sequence"/>
</dbReference>